<keyword evidence="3" id="KW-0479">Metal-binding</keyword>
<dbReference type="CDD" id="cd01085">
    <property type="entry name" value="APP"/>
    <property type="match status" value="1"/>
</dbReference>
<dbReference type="EMBL" id="HBJA01108875">
    <property type="protein sequence ID" value="CAE0826334.1"/>
    <property type="molecule type" value="Transcribed_RNA"/>
</dbReference>
<comment type="similarity">
    <text evidence="2">Belongs to the peptidase M24B family.</text>
</comment>
<protein>
    <recommendedName>
        <fullName evidence="10">Xaa-Pro aminopeptidase</fullName>
    </recommendedName>
</protein>
<evidence type="ECO:0000256" key="3">
    <source>
        <dbReference type="ARBA" id="ARBA00022723"/>
    </source>
</evidence>
<dbReference type="PANTHER" id="PTHR43763">
    <property type="entry name" value="XAA-PRO AMINOPEPTIDASE 1"/>
    <property type="match status" value="1"/>
</dbReference>
<evidence type="ECO:0000256" key="5">
    <source>
        <dbReference type="ARBA" id="ARBA00023211"/>
    </source>
</evidence>
<evidence type="ECO:0000256" key="1">
    <source>
        <dbReference type="ARBA" id="ARBA00001936"/>
    </source>
</evidence>
<dbReference type="GO" id="GO:0005737">
    <property type="term" value="C:cytoplasm"/>
    <property type="evidence" value="ECO:0007669"/>
    <property type="project" value="UniProtKB-ARBA"/>
</dbReference>
<dbReference type="Pfam" id="PF16189">
    <property type="entry name" value="Creatinase_N_2"/>
    <property type="match status" value="1"/>
</dbReference>
<evidence type="ECO:0000313" key="9">
    <source>
        <dbReference type="EMBL" id="CAE0826334.1"/>
    </source>
</evidence>
<dbReference type="Pfam" id="PF00557">
    <property type="entry name" value="Peptidase_M24"/>
    <property type="match status" value="1"/>
</dbReference>
<keyword evidence="5" id="KW-0464">Manganese</keyword>
<name>A0A7S4G5V9_9EUGL</name>
<dbReference type="InterPro" id="IPR050422">
    <property type="entry name" value="X-Pro_aminopeptidase_P"/>
</dbReference>
<evidence type="ECO:0000259" key="8">
    <source>
        <dbReference type="Pfam" id="PF16188"/>
    </source>
</evidence>
<gene>
    <name evidence="9" type="ORF">EGYM00163_LOCUS37590</name>
</gene>
<reference evidence="9" key="1">
    <citation type="submission" date="2021-01" db="EMBL/GenBank/DDBJ databases">
        <authorList>
            <person name="Corre E."/>
            <person name="Pelletier E."/>
            <person name="Niang G."/>
            <person name="Scheremetjew M."/>
            <person name="Finn R."/>
            <person name="Kale V."/>
            <person name="Holt S."/>
            <person name="Cochrane G."/>
            <person name="Meng A."/>
            <person name="Brown T."/>
            <person name="Cohen L."/>
        </authorList>
    </citation>
    <scope>NUCLEOTIDE SEQUENCE</scope>
    <source>
        <strain evidence="9">CCMP1594</strain>
    </source>
</reference>
<dbReference type="Pfam" id="PF16188">
    <property type="entry name" value="Peptidase_M24_C"/>
    <property type="match status" value="1"/>
</dbReference>
<dbReference type="Gene3D" id="3.40.350.10">
    <property type="entry name" value="Creatinase/prolidase N-terminal domain"/>
    <property type="match status" value="2"/>
</dbReference>
<accession>A0A7S4G5V9</accession>
<dbReference type="SUPFAM" id="SSF53092">
    <property type="entry name" value="Creatinase/prolidase N-terminal domain"/>
    <property type="match status" value="1"/>
</dbReference>
<sequence>MGEYVPKRYSQREYITGFDGSFGYAVVTKEQALLWTDGRYHLQASKQLESPPWTLMKFGQADVPTAEKWLVDNLEKNAVVGFDPWTFSVEQFKKFEEALNARKKSCLKLLGVDNLVDIVWQQDQENPMPPLPTEPIFLHPTKYAGQSVPEKLQKLASDMKDERVDRILLTALDDIAWLLNLRGSDVSFNPVFIAYCIATTEGTATLFVDDTKLSAEVREHLAAVDVAIKPYEAVCEALQSTAQGEVEYSYDPAQCNHKLFEFLDTNPVVECSGRTSLATIAKGVKNEVELQGMKKCHLRDAAALIRYLKWLEDRVSAGDVVTEVSGAEKLFQFRKQQDLFVSPSFETISSVGSNAAIIHYRPASGDNRQITANDIYLLDSGAQYWDGTTDVTRTVHFGQPTAKQIECFTLVLKGHLALRYAVFPNTITGHQIDSWARSHLWQAGLDYKHGTGHGVGCFLNVHEGPHGIGTRPVPAKLKAGSIISNEPGYYEDGEFGIRIENLCYLHEVETKYSMASTKFLGVDDLTMVPIQSKLVDVQLLTDKELDAFNKYHSEVLKRVGPLVEDDAALYDWLKCACQPLCK</sequence>
<dbReference type="GO" id="GO:0046872">
    <property type="term" value="F:metal ion binding"/>
    <property type="evidence" value="ECO:0007669"/>
    <property type="project" value="UniProtKB-KW"/>
</dbReference>
<dbReference type="InterPro" id="IPR032416">
    <property type="entry name" value="Peptidase_M24_C"/>
</dbReference>
<dbReference type="InterPro" id="IPR036005">
    <property type="entry name" value="Creatinase/aminopeptidase-like"/>
</dbReference>
<dbReference type="InterPro" id="IPR000587">
    <property type="entry name" value="Creatinase_N"/>
</dbReference>
<dbReference type="Pfam" id="PF01321">
    <property type="entry name" value="Creatinase_N"/>
    <property type="match status" value="1"/>
</dbReference>
<organism evidence="9">
    <name type="scientific">Eutreptiella gymnastica</name>
    <dbReference type="NCBI Taxonomy" id="73025"/>
    <lineage>
        <taxon>Eukaryota</taxon>
        <taxon>Discoba</taxon>
        <taxon>Euglenozoa</taxon>
        <taxon>Euglenida</taxon>
        <taxon>Spirocuta</taxon>
        <taxon>Euglenophyceae</taxon>
        <taxon>Eutreptiales</taxon>
        <taxon>Eutreptiaceae</taxon>
        <taxon>Eutreptiella</taxon>
    </lineage>
</organism>
<evidence type="ECO:0000259" key="6">
    <source>
        <dbReference type="Pfam" id="PF00557"/>
    </source>
</evidence>
<dbReference type="InterPro" id="IPR000994">
    <property type="entry name" value="Pept_M24"/>
</dbReference>
<dbReference type="InterPro" id="IPR029149">
    <property type="entry name" value="Creatin/AminoP/Spt16_N"/>
</dbReference>
<dbReference type="SUPFAM" id="SSF55920">
    <property type="entry name" value="Creatinase/aminopeptidase"/>
    <property type="match status" value="1"/>
</dbReference>
<dbReference type="FunFam" id="3.90.230.10:FF:000007">
    <property type="entry name" value="Xaa-Pro aminopeptidase P"/>
    <property type="match status" value="1"/>
</dbReference>
<dbReference type="PANTHER" id="PTHR43763:SF6">
    <property type="entry name" value="XAA-PRO AMINOPEPTIDASE 1"/>
    <property type="match status" value="1"/>
</dbReference>
<dbReference type="Gene3D" id="3.90.230.10">
    <property type="entry name" value="Creatinase/methionine aminopeptidase superfamily"/>
    <property type="match status" value="1"/>
</dbReference>
<dbReference type="GO" id="GO:0070006">
    <property type="term" value="F:metalloaminopeptidase activity"/>
    <property type="evidence" value="ECO:0007669"/>
    <property type="project" value="InterPro"/>
</dbReference>
<evidence type="ECO:0000259" key="7">
    <source>
        <dbReference type="Pfam" id="PF01321"/>
    </source>
</evidence>
<evidence type="ECO:0000256" key="4">
    <source>
        <dbReference type="ARBA" id="ARBA00022801"/>
    </source>
</evidence>
<keyword evidence="4" id="KW-0378">Hydrolase</keyword>
<dbReference type="InterPro" id="IPR033740">
    <property type="entry name" value="Pept_M24B"/>
</dbReference>
<evidence type="ECO:0000256" key="2">
    <source>
        <dbReference type="ARBA" id="ARBA00008766"/>
    </source>
</evidence>
<feature type="domain" description="Creatinase N-terminal" evidence="7">
    <location>
        <begin position="11"/>
        <end position="103"/>
    </location>
</feature>
<proteinExistence type="inferred from homology"/>
<dbReference type="AlphaFoldDB" id="A0A7S4G5V9"/>
<comment type="cofactor">
    <cofactor evidence="1">
        <name>Mn(2+)</name>
        <dbReference type="ChEBI" id="CHEBI:29035"/>
    </cofactor>
</comment>
<feature type="domain" description="Peptidase M24" evidence="6">
    <location>
        <begin position="292"/>
        <end position="506"/>
    </location>
</feature>
<evidence type="ECO:0008006" key="10">
    <source>
        <dbReference type="Google" id="ProtNLM"/>
    </source>
</evidence>
<feature type="domain" description="Peptidase M24 C-terminal" evidence="8">
    <location>
        <begin position="518"/>
        <end position="580"/>
    </location>
</feature>